<dbReference type="Gene3D" id="2.120.10.30">
    <property type="entry name" value="TolB, C-terminal domain"/>
    <property type="match status" value="2"/>
</dbReference>
<dbReference type="GO" id="GO:0061630">
    <property type="term" value="F:ubiquitin protein ligase activity"/>
    <property type="evidence" value="ECO:0007669"/>
    <property type="project" value="TreeGrafter"/>
</dbReference>
<evidence type="ECO:0000256" key="2">
    <source>
        <dbReference type="PROSITE-ProRule" id="PRU00504"/>
    </source>
</evidence>
<feature type="repeat" description="NHL" evidence="2">
    <location>
        <begin position="145"/>
        <end position="186"/>
    </location>
</feature>
<feature type="repeat" description="NHL" evidence="2">
    <location>
        <begin position="234"/>
        <end position="275"/>
    </location>
</feature>
<feature type="repeat" description="NHL" evidence="2">
    <location>
        <begin position="368"/>
        <end position="409"/>
    </location>
</feature>
<keyword evidence="1" id="KW-0677">Repeat</keyword>
<dbReference type="Pfam" id="PF01436">
    <property type="entry name" value="NHL"/>
    <property type="match status" value="2"/>
</dbReference>
<dbReference type="Proteomes" id="UP001165289">
    <property type="component" value="Unassembled WGS sequence"/>
</dbReference>
<dbReference type="PANTHER" id="PTHR24104:SF25">
    <property type="entry name" value="PROTEIN LIN-41"/>
    <property type="match status" value="1"/>
</dbReference>
<dbReference type="EMBL" id="JAKMXF010000255">
    <property type="protein sequence ID" value="KAI6653687.1"/>
    <property type="molecule type" value="Genomic_DNA"/>
</dbReference>
<keyword evidence="4" id="KW-1185">Reference proteome</keyword>
<gene>
    <name evidence="3" type="ORF">LOD99_3191</name>
</gene>
<sequence>MAENTTTEKCDAFQQVIDSIDHLFNGLIHILNNRRSRLIAIINRTRCEYKRKENARQKSLTEIEDLEQALSGVRVRENFTSDVQDETLKSFKLKMVRLSTPEPVPFFHFISPDLEALEKELFNFGQLIKSDVPEYSLRTNPRFAVGKRGSSPGQFDGARGLAIDEVNNQILVADRNNGRIQIFDDKGQFVAKFGKCILSSPFGVCVTENNMFVTDIEHHSIFKFDKETLRLIDKVGKKGSGERDFCSPQGLAADSFSQLYIADSENNRVCIYSSELSFLKQFGNTKLRYPHDVKLTPTLIFVLDWGSYCVHIFTDDGDSLIKSIIKKEFDFDMQIKNAFFFCLDRAENILISDGNHVVRVYNQWGNILYRLGGKGEKEGKFKKPNGIAVSHTGLLYVVSDNPNHVLQCF</sequence>
<protein>
    <submittedName>
        <fullName evidence="3">Cell surface protein</fullName>
    </submittedName>
</protein>
<dbReference type="GO" id="GO:0043161">
    <property type="term" value="P:proteasome-mediated ubiquitin-dependent protein catabolic process"/>
    <property type="evidence" value="ECO:0007669"/>
    <property type="project" value="TreeGrafter"/>
</dbReference>
<evidence type="ECO:0000256" key="1">
    <source>
        <dbReference type="ARBA" id="ARBA00022737"/>
    </source>
</evidence>
<evidence type="ECO:0000313" key="4">
    <source>
        <dbReference type="Proteomes" id="UP001165289"/>
    </source>
</evidence>
<dbReference type="GO" id="GO:0008270">
    <property type="term" value="F:zinc ion binding"/>
    <property type="evidence" value="ECO:0007669"/>
    <property type="project" value="UniProtKB-KW"/>
</dbReference>
<dbReference type="CDD" id="cd05819">
    <property type="entry name" value="NHL"/>
    <property type="match status" value="1"/>
</dbReference>
<dbReference type="AlphaFoldDB" id="A0AAV7JXP7"/>
<dbReference type="InterPro" id="IPR050952">
    <property type="entry name" value="TRIM-NHL_E3_ligases"/>
</dbReference>
<name>A0AAV7JXP7_9METZ</name>
<comment type="caution">
    <text evidence="3">The sequence shown here is derived from an EMBL/GenBank/DDBJ whole genome shotgun (WGS) entry which is preliminary data.</text>
</comment>
<dbReference type="PANTHER" id="PTHR24104">
    <property type="entry name" value="E3 UBIQUITIN-PROTEIN LIGASE NHLRC1-RELATED"/>
    <property type="match status" value="1"/>
</dbReference>
<proteinExistence type="predicted"/>
<dbReference type="GO" id="GO:0000209">
    <property type="term" value="P:protein polyubiquitination"/>
    <property type="evidence" value="ECO:0007669"/>
    <property type="project" value="TreeGrafter"/>
</dbReference>
<dbReference type="SUPFAM" id="SSF101898">
    <property type="entry name" value="NHL repeat"/>
    <property type="match status" value="1"/>
</dbReference>
<accession>A0AAV7JXP7</accession>
<dbReference type="InterPro" id="IPR001258">
    <property type="entry name" value="NHL_repeat"/>
</dbReference>
<evidence type="ECO:0000313" key="3">
    <source>
        <dbReference type="EMBL" id="KAI6653687.1"/>
    </source>
</evidence>
<dbReference type="InterPro" id="IPR011042">
    <property type="entry name" value="6-blade_b-propeller_TolB-like"/>
</dbReference>
<reference evidence="3 4" key="1">
    <citation type="journal article" date="2023" name="BMC Biol.">
        <title>The compact genome of the sponge Oopsacas minuta (Hexactinellida) is lacking key metazoan core genes.</title>
        <authorList>
            <person name="Santini S."/>
            <person name="Schenkelaars Q."/>
            <person name="Jourda C."/>
            <person name="Duchesne M."/>
            <person name="Belahbib H."/>
            <person name="Rocher C."/>
            <person name="Selva M."/>
            <person name="Riesgo A."/>
            <person name="Vervoort M."/>
            <person name="Leys S.P."/>
            <person name="Kodjabachian L."/>
            <person name="Le Bivic A."/>
            <person name="Borchiellini C."/>
            <person name="Claverie J.M."/>
            <person name="Renard E."/>
        </authorList>
    </citation>
    <scope>NUCLEOTIDE SEQUENCE [LARGE SCALE GENOMIC DNA]</scope>
    <source>
        <strain evidence="3">SPO-2</strain>
    </source>
</reference>
<organism evidence="3 4">
    <name type="scientific">Oopsacas minuta</name>
    <dbReference type="NCBI Taxonomy" id="111878"/>
    <lineage>
        <taxon>Eukaryota</taxon>
        <taxon>Metazoa</taxon>
        <taxon>Porifera</taxon>
        <taxon>Hexactinellida</taxon>
        <taxon>Hexasterophora</taxon>
        <taxon>Lyssacinosida</taxon>
        <taxon>Leucopsacidae</taxon>
        <taxon>Oopsacas</taxon>
    </lineage>
</organism>
<dbReference type="PROSITE" id="PS51125">
    <property type="entry name" value="NHL"/>
    <property type="match status" value="3"/>
</dbReference>